<dbReference type="InterPro" id="IPR025495">
    <property type="entry name" value="DUF4386"/>
</dbReference>
<accession>A0ABT1ZH30</accession>
<feature type="transmembrane region" description="Helical" evidence="1">
    <location>
        <begin position="49"/>
        <end position="69"/>
    </location>
</feature>
<keyword evidence="1" id="KW-0812">Transmembrane</keyword>
<dbReference type="Proteomes" id="UP001205337">
    <property type="component" value="Unassembled WGS sequence"/>
</dbReference>
<keyword evidence="3" id="KW-1185">Reference proteome</keyword>
<name>A0ABT1ZH30_9MICO</name>
<evidence type="ECO:0000313" key="3">
    <source>
        <dbReference type="Proteomes" id="UP001205337"/>
    </source>
</evidence>
<feature type="transmembrane region" description="Helical" evidence="1">
    <location>
        <begin position="158"/>
        <end position="179"/>
    </location>
</feature>
<comment type="caution">
    <text evidence="2">The sequence shown here is derived from an EMBL/GenBank/DDBJ whole genome shotgun (WGS) entry which is preliminary data.</text>
</comment>
<dbReference type="EMBL" id="JANTHX010000007">
    <property type="protein sequence ID" value="MCS0500023.1"/>
    <property type="molecule type" value="Genomic_DNA"/>
</dbReference>
<dbReference type="RefSeq" id="WP_258799114.1">
    <property type="nucleotide sequence ID" value="NZ_JANTHX010000007.1"/>
</dbReference>
<feature type="transmembrane region" description="Helical" evidence="1">
    <location>
        <begin position="124"/>
        <end position="146"/>
    </location>
</feature>
<organism evidence="2 3">
    <name type="scientific">Protaetiibacter mangrovi</name>
    <dbReference type="NCBI Taxonomy" id="2970926"/>
    <lineage>
        <taxon>Bacteria</taxon>
        <taxon>Bacillati</taxon>
        <taxon>Actinomycetota</taxon>
        <taxon>Actinomycetes</taxon>
        <taxon>Micrococcales</taxon>
        <taxon>Microbacteriaceae</taxon>
        <taxon>Protaetiibacter</taxon>
    </lineage>
</organism>
<feature type="transmembrane region" description="Helical" evidence="1">
    <location>
        <begin position="7"/>
        <end position="29"/>
    </location>
</feature>
<protein>
    <submittedName>
        <fullName evidence="2">DUF4386 domain-containing protein</fullName>
    </submittedName>
</protein>
<feature type="transmembrane region" description="Helical" evidence="1">
    <location>
        <begin position="185"/>
        <end position="209"/>
    </location>
</feature>
<sequence length="218" mass="22179">MPDHRRLSLAAGVLYLLTFVTSIPAAALYVPLLAGGAHPDPSPTATGAVLEIVLAVSCIGTAVVLAPVVRRVSEVAALGFVAARTTEAALILVGVATVLTLSALRVAGAAADDPSAELLVEAHRWAFLLGPGLIPAINALCLAPALYRGRLVPRAIPIVGMIGIPLLLASATATVFGVFEQTSPLAAAAAAPIALWELSLGLWLTFAGFRNTAVDALV</sequence>
<gene>
    <name evidence="2" type="ORF">NUH29_10735</name>
</gene>
<feature type="transmembrane region" description="Helical" evidence="1">
    <location>
        <begin position="81"/>
        <end position="104"/>
    </location>
</feature>
<proteinExistence type="predicted"/>
<keyword evidence="1" id="KW-1133">Transmembrane helix</keyword>
<evidence type="ECO:0000256" key="1">
    <source>
        <dbReference type="SAM" id="Phobius"/>
    </source>
</evidence>
<dbReference type="Pfam" id="PF14329">
    <property type="entry name" value="DUF4386"/>
    <property type="match status" value="1"/>
</dbReference>
<evidence type="ECO:0000313" key="2">
    <source>
        <dbReference type="EMBL" id="MCS0500023.1"/>
    </source>
</evidence>
<reference evidence="2 3" key="1">
    <citation type="submission" date="2022-08" db="EMBL/GenBank/DDBJ databases">
        <authorList>
            <person name="Li F."/>
        </authorList>
    </citation>
    <scope>NUCLEOTIDE SEQUENCE [LARGE SCALE GENOMIC DNA]</scope>
    <source>
        <strain evidence="2 3">10F1B-8-1</strain>
    </source>
</reference>
<keyword evidence="1" id="KW-0472">Membrane</keyword>